<dbReference type="OrthoDB" id="9807923at2"/>
<dbReference type="EMBL" id="FOVI01000021">
    <property type="protein sequence ID" value="SFO12293.1"/>
    <property type="molecule type" value="Genomic_DNA"/>
</dbReference>
<sequence>MKILKYIFIIAALAIVFLTVYIATGKSEYEFSVSKKTELSNQRLFRYVDNLQNFGDWNPWNDNASAFKLDSIYKGKDAKVTWNGNEAFITKSIPNDTVFLKMNISGNNYDTKMYFDEVNGKTTIGWKVKGNLSFSEKFKLFFQGTPESMIAPTFEEGLTKIDKNITESLKKFSIKNEGITMISEMFYIKQTVESNIENLGDKIFQSMEHMSNFAKNFELEPYGSPFTVFENINVLSGNVRYSVCLPIKNFFSTAEGSDIVCEKLPAFHGYKTVLTGDYMHSDKAWTEVKKEIAAKNLTQRADIKPISIYKTSILTTQKSNEWITEFIIPVNETVIPIIDTPVTDTLAVTR</sequence>
<proteinExistence type="predicted"/>
<organism evidence="1 2">
    <name type="scientific">Paenimyroides ummariense</name>
    <dbReference type="NCBI Taxonomy" id="913024"/>
    <lineage>
        <taxon>Bacteria</taxon>
        <taxon>Pseudomonadati</taxon>
        <taxon>Bacteroidota</taxon>
        <taxon>Flavobacteriia</taxon>
        <taxon>Flavobacteriales</taxon>
        <taxon>Flavobacteriaceae</taxon>
        <taxon>Paenimyroides</taxon>
    </lineage>
</organism>
<gene>
    <name evidence="1" type="ORF">SAMN05421741_12129</name>
</gene>
<evidence type="ECO:0008006" key="3">
    <source>
        <dbReference type="Google" id="ProtNLM"/>
    </source>
</evidence>
<dbReference type="RefSeq" id="WP_091525218.1">
    <property type="nucleotide sequence ID" value="NZ_FOVI01000021.1"/>
</dbReference>
<accession>A0A1I5ELT9</accession>
<keyword evidence="2" id="KW-1185">Reference proteome</keyword>
<evidence type="ECO:0000313" key="1">
    <source>
        <dbReference type="EMBL" id="SFO12293.1"/>
    </source>
</evidence>
<protein>
    <recommendedName>
        <fullName evidence="3">Polyketide cyclase / dehydrase and lipid transport</fullName>
    </recommendedName>
</protein>
<evidence type="ECO:0000313" key="2">
    <source>
        <dbReference type="Proteomes" id="UP000199036"/>
    </source>
</evidence>
<dbReference type="STRING" id="913024.SAMN05421741_12129"/>
<dbReference type="AlphaFoldDB" id="A0A1I5ELT9"/>
<dbReference type="Gene3D" id="3.20.80.10">
    <property type="entry name" value="Regulatory factor, effector binding domain"/>
    <property type="match status" value="1"/>
</dbReference>
<name>A0A1I5ELT9_9FLAO</name>
<dbReference type="InterPro" id="IPR011256">
    <property type="entry name" value="Reg_factor_effector_dom_sf"/>
</dbReference>
<dbReference type="Proteomes" id="UP000199036">
    <property type="component" value="Unassembled WGS sequence"/>
</dbReference>
<reference evidence="2" key="1">
    <citation type="submission" date="2016-10" db="EMBL/GenBank/DDBJ databases">
        <authorList>
            <person name="Varghese N."/>
            <person name="Submissions S."/>
        </authorList>
    </citation>
    <scope>NUCLEOTIDE SEQUENCE [LARGE SCALE GENOMIC DNA]</scope>
    <source>
        <strain evidence="2">DS-12</strain>
    </source>
</reference>